<feature type="compositionally biased region" description="Low complexity" evidence="1">
    <location>
        <begin position="37"/>
        <end position="72"/>
    </location>
</feature>
<gene>
    <name evidence="2" type="ORF">DFH07DRAFT_957503</name>
</gene>
<evidence type="ECO:0000313" key="3">
    <source>
        <dbReference type="Proteomes" id="UP001215280"/>
    </source>
</evidence>
<reference evidence="2" key="1">
    <citation type="submission" date="2023-03" db="EMBL/GenBank/DDBJ databases">
        <title>Massive genome expansion in bonnet fungi (Mycena s.s.) driven by repeated elements and novel gene families across ecological guilds.</title>
        <authorList>
            <consortium name="Lawrence Berkeley National Laboratory"/>
            <person name="Harder C.B."/>
            <person name="Miyauchi S."/>
            <person name="Viragh M."/>
            <person name="Kuo A."/>
            <person name="Thoen E."/>
            <person name="Andreopoulos B."/>
            <person name="Lu D."/>
            <person name="Skrede I."/>
            <person name="Drula E."/>
            <person name="Henrissat B."/>
            <person name="Morin E."/>
            <person name="Kohler A."/>
            <person name="Barry K."/>
            <person name="LaButti K."/>
            <person name="Morin E."/>
            <person name="Salamov A."/>
            <person name="Lipzen A."/>
            <person name="Mereny Z."/>
            <person name="Hegedus B."/>
            <person name="Baldrian P."/>
            <person name="Stursova M."/>
            <person name="Weitz H."/>
            <person name="Taylor A."/>
            <person name="Grigoriev I.V."/>
            <person name="Nagy L.G."/>
            <person name="Martin F."/>
            <person name="Kauserud H."/>
        </authorList>
    </citation>
    <scope>NUCLEOTIDE SEQUENCE</scope>
    <source>
        <strain evidence="2">CBHHK188m</strain>
    </source>
</reference>
<evidence type="ECO:0000256" key="1">
    <source>
        <dbReference type="SAM" id="MobiDB-lite"/>
    </source>
</evidence>
<dbReference type="EMBL" id="JARJLG010000048">
    <property type="protein sequence ID" value="KAJ7760663.1"/>
    <property type="molecule type" value="Genomic_DNA"/>
</dbReference>
<dbReference type="AlphaFoldDB" id="A0AAD7JAY0"/>
<evidence type="ECO:0000313" key="2">
    <source>
        <dbReference type="EMBL" id="KAJ7760663.1"/>
    </source>
</evidence>
<name>A0AAD7JAY0_9AGAR</name>
<sequence>MARSLARMDCKIPESKNHQTLIDRLLSRSPAKLRWARSSPPTALPTRPLLAMGRGHSSPATHTHSHADTAPSPNSHPHPCPTAKALRFLADTSPSHPVRSAQPVSAAIPAVTPARAYKPSLYRTRRGPPRCAWSAIHPHGFARELASRSPRPTVAPVECGAHLLLSHTGAGSPGERRRQGVPVFADDIRTVLRDVIEAKEREEQEELLLAEFLNGRMVGGQGRYQRVKIVPASTRVDASPAWMTTLF</sequence>
<proteinExistence type="predicted"/>
<keyword evidence="3" id="KW-1185">Reference proteome</keyword>
<feature type="region of interest" description="Disordered" evidence="1">
    <location>
        <begin position="33"/>
        <end position="82"/>
    </location>
</feature>
<protein>
    <submittedName>
        <fullName evidence="2">Uncharacterized protein</fullName>
    </submittedName>
</protein>
<comment type="caution">
    <text evidence="2">The sequence shown here is derived from an EMBL/GenBank/DDBJ whole genome shotgun (WGS) entry which is preliminary data.</text>
</comment>
<accession>A0AAD7JAY0</accession>
<organism evidence="2 3">
    <name type="scientific">Mycena maculata</name>
    <dbReference type="NCBI Taxonomy" id="230809"/>
    <lineage>
        <taxon>Eukaryota</taxon>
        <taxon>Fungi</taxon>
        <taxon>Dikarya</taxon>
        <taxon>Basidiomycota</taxon>
        <taxon>Agaricomycotina</taxon>
        <taxon>Agaricomycetes</taxon>
        <taxon>Agaricomycetidae</taxon>
        <taxon>Agaricales</taxon>
        <taxon>Marasmiineae</taxon>
        <taxon>Mycenaceae</taxon>
        <taxon>Mycena</taxon>
    </lineage>
</organism>
<dbReference type="Proteomes" id="UP001215280">
    <property type="component" value="Unassembled WGS sequence"/>
</dbReference>